<dbReference type="PANTHER" id="PTHR12276:SF110">
    <property type="entry name" value="EPSIN-1-RELATED"/>
    <property type="match status" value="1"/>
</dbReference>
<proteinExistence type="inferred from homology"/>
<evidence type="ECO:0000259" key="7">
    <source>
        <dbReference type="PROSITE" id="PS50942"/>
    </source>
</evidence>
<dbReference type="SUPFAM" id="SSF48464">
    <property type="entry name" value="ENTH/VHS domain"/>
    <property type="match status" value="1"/>
</dbReference>
<dbReference type="EMBL" id="ML001697">
    <property type="protein sequence ID" value="RKO83079.1"/>
    <property type="molecule type" value="Genomic_DNA"/>
</dbReference>
<sequence>SKNYTKGYSDVQIKVRQATSNDPWGPSGSLMQEIADATFTHRDFVEIMEMIDKRLNDHGKNWRHALTLLDYLLYTGSEAVISYAKENLYVIKTLKEFQYIDDEGKDQGANVRHKCKELTALLADVNRLLEERKTRGGRRDPSAGYPHGPGGGQGGSSSGYGNEDNELARALEESRKTAQLEENKRALT</sequence>
<dbReference type="PANTHER" id="PTHR12276">
    <property type="entry name" value="EPSIN/ENT-RELATED"/>
    <property type="match status" value="1"/>
</dbReference>
<dbReference type="GO" id="GO:0005886">
    <property type="term" value="C:plasma membrane"/>
    <property type="evidence" value="ECO:0007669"/>
    <property type="project" value="TreeGrafter"/>
</dbReference>
<comment type="similarity">
    <text evidence="2">Belongs to the epsin family.</text>
</comment>
<evidence type="ECO:0000256" key="3">
    <source>
        <dbReference type="ARBA" id="ARBA00022490"/>
    </source>
</evidence>
<feature type="compositionally biased region" description="Gly residues" evidence="6">
    <location>
        <begin position="147"/>
        <end position="158"/>
    </location>
</feature>
<dbReference type="GO" id="GO:0005543">
    <property type="term" value="F:phospholipid binding"/>
    <property type="evidence" value="ECO:0007669"/>
    <property type="project" value="TreeGrafter"/>
</dbReference>
<evidence type="ECO:0000313" key="8">
    <source>
        <dbReference type="EMBL" id="RKO83079.1"/>
    </source>
</evidence>
<feature type="non-terminal residue" evidence="8">
    <location>
        <position position="1"/>
    </location>
</feature>
<keyword evidence="4" id="KW-0597">Phosphoprotein</keyword>
<keyword evidence="3" id="KW-0963">Cytoplasm</keyword>
<evidence type="ECO:0000256" key="5">
    <source>
        <dbReference type="ARBA" id="ARBA00023121"/>
    </source>
</evidence>
<dbReference type="OrthoDB" id="4033880at2759"/>
<keyword evidence="5" id="KW-0446">Lipid-binding</keyword>
<feature type="domain" description="ENTH" evidence="7">
    <location>
        <begin position="3"/>
        <end position="132"/>
    </location>
</feature>
<feature type="region of interest" description="Disordered" evidence="6">
    <location>
        <begin position="131"/>
        <end position="168"/>
    </location>
</feature>
<dbReference type="InterPro" id="IPR013809">
    <property type="entry name" value="ENTH"/>
</dbReference>
<dbReference type="GO" id="GO:0030125">
    <property type="term" value="C:clathrin vesicle coat"/>
    <property type="evidence" value="ECO:0007669"/>
    <property type="project" value="TreeGrafter"/>
</dbReference>
<comment type="subcellular location">
    <subcellularLocation>
        <location evidence="1">Cytoplasm</location>
    </subcellularLocation>
</comment>
<evidence type="ECO:0000313" key="9">
    <source>
        <dbReference type="Proteomes" id="UP000269721"/>
    </source>
</evidence>
<gene>
    <name evidence="8" type="ORF">BDK51DRAFT_8644</name>
</gene>
<dbReference type="InterPro" id="IPR008942">
    <property type="entry name" value="ENTH_VHS"/>
</dbReference>
<feature type="non-terminal residue" evidence="8">
    <location>
        <position position="188"/>
    </location>
</feature>
<dbReference type="FunFam" id="1.25.40.90:FF:000006">
    <property type="entry name" value="Clathrin interactor 1"/>
    <property type="match status" value="1"/>
</dbReference>
<feature type="compositionally biased region" description="Basic and acidic residues" evidence="6">
    <location>
        <begin position="131"/>
        <end position="141"/>
    </location>
</feature>
<dbReference type="InterPro" id="IPR003903">
    <property type="entry name" value="UIM_dom"/>
</dbReference>
<dbReference type="PROSITE" id="PS50330">
    <property type="entry name" value="UIM"/>
    <property type="match status" value="1"/>
</dbReference>
<accession>A0A4P9VU36</accession>
<dbReference type="SMART" id="SM00273">
    <property type="entry name" value="ENTH"/>
    <property type="match status" value="1"/>
</dbReference>
<dbReference type="Pfam" id="PF01417">
    <property type="entry name" value="ENTH"/>
    <property type="match status" value="1"/>
</dbReference>
<dbReference type="AlphaFoldDB" id="A0A4P9VU36"/>
<dbReference type="GO" id="GO:0006897">
    <property type="term" value="P:endocytosis"/>
    <property type="evidence" value="ECO:0007669"/>
    <property type="project" value="TreeGrafter"/>
</dbReference>
<keyword evidence="9" id="KW-1185">Reference proteome</keyword>
<organism evidence="8 9">
    <name type="scientific">Blyttiomyces helicus</name>
    <dbReference type="NCBI Taxonomy" id="388810"/>
    <lineage>
        <taxon>Eukaryota</taxon>
        <taxon>Fungi</taxon>
        <taxon>Fungi incertae sedis</taxon>
        <taxon>Chytridiomycota</taxon>
        <taxon>Chytridiomycota incertae sedis</taxon>
        <taxon>Chytridiomycetes</taxon>
        <taxon>Chytridiomycetes incertae sedis</taxon>
        <taxon>Blyttiomyces</taxon>
    </lineage>
</organism>
<evidence type="ECO:0000256" key="6">
    <source>
        <dbReference type="SAM" id="MobiDB-lite"/>
    </source>
</evidence>
<dbReference type="GO" id="GO:0005768">
    <property type="term" value="C:endosome"/>
    <property type="evidence" value="ECO:0007669"/>
    <property type="project" value="TreeGrafter"/>
</dbReference>
<evidence type="ECO:0000256" key="4">
    <source>
        <dbReference type="ARBA" id="ARBA00022553"/>
    </source>
</evidence>
<evidence type="ECO:0000256" key="2">
    <source>
        <dbReference type="ARBA" id="ARBA00010130"/>
    </source>
</evidence>
<dbReference type="Proteomes" id="UP000269721">
    <property type="component" value="Unassembled WGS sequence"/>
</dbReference>
<protein>
    <recommendedName>
        <fullName evidence="7">ENTH domain-containing protein</fullName>
    </recommendedName>
</protein>
<evidence type="ECO:0000256" key="1">
    <source>
        <dbReference type="ARBA" id="ARBA00004496"/>
    </source>
</evidence>
<name>A0A4P9VU36_9FUNG</name>
<dbReference type="Gene3D" id="1.25.40.90">
    <property type="match status" value="1"/>
</dbReference>
<reference evidence="9" key="1">
    <citation type="journal article" date="2018" name="Nat. Microbiol.">
        <title>Leveraging single-cell genomics to expand the fungal tree of life.</title>
        <authorList>
            <person name="Ahrendt S.R."/>
            <person name="Quandt C.A."/>
            <person name="Ciobanu D."/>
            <person name="Clum A."/>
            <person name="Salamov A."/>
            <person name="Andreopoulos B."/>
            <person name="Cheng J.F."/>
            <person name="Woyke T."/>
            <person name="Pelin A."/>
            <person name="Henrissat B."/>
            <person name="Reynolds N.K."/>
            <person name="Benny G.L."/>
            <person name="Smith M.E."/>
            <person name="James T.Y."/>
            <person name="Grigoriev I.V."/>
        </authorList>
    </citation>
    <scope>NUCLEOTIDE SEQUENCE [LARGE SCALE GENOMIC DNA]</scope>
</reference>
<dbReference type="PROSITE" id="PS50942">
    <property type="entry name" value="ENTH"/>
    <property type="match status" value="1"/>
</dbReference>
<dbReference type="GO" id="GO:0030276">
    <property type="term" value="F:clathrin binding"/>
    <property type="evidence" value="ECO:0007669"/>
    <property type="project" value="TreeGrafter"/>
</dbReference>